<dbReference type="EMBL" id="JAVREY010000112">
    <property type="protein sequence ID" value="MDT0469515.1"/>
    <property type="molecule type" value="Genomic_DNA"/>
</dbReference>
<feature type="compositionally biased region" description="Polar residues" evidence="1">
    <location>
        <begin position="69"/>
        <end position="87"/>
    </location>
</feature>
<feature type="region of interest" description="Disordered" evidence="1">
    <location>
        <begin position="129"/>
        <end position="155"/>
    </location>
</feature>
<accession>A0ABU2U8M9</accession>
<sequence length="155" mass="16309">MSLDDLGPGGHTLDLRLPEDLPDVIADASLLSRVLASLAADALRHSPPHQPPALTAETLPGRLQIRITDANQEPSPNTPGTEPTTAPASAREDSLALRLSRDLTEAMDGTLEAASTGASSFSVTMALPTSARSITSRTQHDRTPPPGALPERPRR</sequence>
<reference evidence="3" key="1">
    <citation type="submission" date="2023-07" db="EMBL/GenBank/DDBJ databases">
        <title>30 novel species of actinomycetes from the DSMZ collection.</title>
        <authorList>
            <person name="Nouioui I."/>
        </authorList>
    </citation>
    <scope>NUCLEOTIDE SEQUENCE [LARGE SCALE GENOMIC DNA]</scope>
    <source>
        <strain evidence="3">DSM 41699</strain>
    </source>
</reference>
<evidence type="ECO:0008006" key="4">
    <source>
        <dbReference type="Google" id="ProtNLM"/>
    </source>
</evidence>
<dbReference type="RefSeq" id="WP_311700941.1">
    <property type="nucleotide sequence ID" value="NZ_JAVREY010000112.1"/>
</dbReference>
<feature type="region of interest" description="Disordered" evidence="1">
    <location>
        <begin position="67"/>
        <end position="103"/>
    </location>
</feature>
<proteinExistence type="predicted"/>
<gene>
    <name evidence="2" type="ORF">RM764_42335</name>
</gene>
<dbReference type="SUPFAM" id="SSF55874">
    <property type="entry name" value="ATPase domain of HSP90 chaperone/DNA topoisomerase II/histidine kinase"/>
    <property type="match status" value="1"/>
</dbReference>
<organism evidence="2 3">
    <name type="scientific">Streptomyces gibsoniae</name>
    <dbReference type="NCBI Taxonomy" id="3075529"/>
    <lineage>
        <taxon>Bacteria</taxon>
        <taxon>Bacillati</taxon>
        <taxon>Actinomycetota</taxon>
        <taxon>Actinomycetes</taxon>
        <taxon>Kitasatosporales</taxon>
        <taxon>Streptomycetaceae</taxon>
        <taxon>Streptomyces</taxon>
    </lineage>
</organism>
<keyword evidence="3" id="KW-1185">Reference proteome</keyword>
<comment type="caution">
    <text evidence="2">The sequence shown here is derived from an EMBL/GenBank/DDBJ whole genome shotgun (WGS) entry which is preliminary data.</text>
</comment>
<feature type="compositionally biased region" description="Basic and acidic residues" evidence="1">
    <location>
        <begin position="90"/>
        <end position="103"/>
    </location>
</feature>
<evidence type="ECO:0000313" key="2">
    <source>
        <dbReference type="EMBL" id="MDT0469515.1"/>
    </source>
</evidence>
<dbReference type="Proteomes" id="UP001183809">
    <property type="component" value="Unassembled WGS sequence"/>
</dbReference>
<evidence type="ECO:0000313" key="3">
    <source>
        <dbReference type="Proteomes" id="UP001183809"/>
    </source>
</evidence>
<evidence type="ECO:0000256" key="1">
    <source>
        <dbReference type="SAM" id="MobiDB-lite"/>
    </source>
</evidence>
<dbReference type="Gene3D" id="3.30.565.10">
    <property type="entry name" value="Histidine kinase-like ATPase, C-terminal domain"/>
    <property type="match status" value="1"/>
</dbReference>
<name>A0ABU2U8M9_9ACTN</name>
<protein>
    <recommendedName>
        <fullName evidence="4">Histidine kinase/HSP90-like ATPase domain-containing protein</fullName>
    </recommendedName>
</protein>
<dbReference type="InterPro" id="IPR036890">
    <property type="entry name" value="HATPase_C_sf"/>
</dbReference>